<sequence length="170" mass="20298">MISSVKYFRIVTVSIFLFLLFCERESIEKVEKIQEDVVTDFRSEYFQKDVKIYSLKSDTGYYIDSLKMYILKNVEYNREDGEKVTIFAESSSVFEKKIEYFKNVRVVFSDSMILHSNYLLYDIDTDTLRTDDSIIIEKKDDRMLTKGFICFDNFKKTVFLSPVLIYDEKR</sequence>
<organism evidence="1 2">
    <name type="scientific">candidate division TA06 bacterium 34_109</name>
    <dbReference type="NCBI Taxonomy" id="1635277"/>
    <lineage>
        <taxon>Bacteria</taxon>
        <taxon>Bacteria division TA06</taxon>
    </lineage>
</organism>
<evidence type="ECO:0000313" key="1">
    <source>
        <dbReference type="EMBL" id="KUK88135.1"/>
    </source>
</evidence>
<reference evidence="2" key="1">
    <citation type="journal article" date="2015" name="MBio">
        <title>Genome-Resolved Metagenomic Analysis Reveals Roles for Candidate Phyla and Other Microbial Community Members in Biogeochemical Transformations in Oil Reservoirs.</title>
        <authorList>
            <person name="Hu P."/>
            <person name="Tom L."/>
            <person name="Singh A."/>
            <person name="Thomas B.C."/>
            <person name="Baker B.J."/>
            <person name="Piceno Y.M."/>
            <person name="Andersen G.L."/>
            <person name="Banfield J.F."/>
        </authorList>
    </citation>
    <scope>NUCLEOTIDE SEQUENCE [LARGE SCALE GENOMIC DNA]</scope>
</reference>
<comment type="caution">
    <text evidence="1">The sequence shown here is derived from an EMBL/GenBank/DDBJ whole genome shotgun (WGS) entry which is preliminary data.</text>
</comment>
<protein>
    <recommendedName>
        <fullName evidence="3">LPS export ABC transporter periplasmic protein LptC</fullName>
    </recommendedName>
</protein>
<evidence type="ECO:0000313" key="2">
    <source>
        <dbReference type="Proteomes" id="UP000053467"/>
    </source>
</evidence>
<proteinExistence type="predicted"/>
<evidence type="ECO:0008006" key="3">
    <source>
        <dbReference type="Google" id="ProtNLM"/>
    </source>
</evidence>
<dbReference type="EMBL" id="LGGX01000001">
    <property type="protein sequence ID" value="KUK88135.1"/>
    <property type="molecule type" value="Genomic_DNA"/>
</dbReference>
<name>A0A124G0P7_UNCT6</name>
<dbReference type="AlphaFoldDB" id="A0A124G0P7"/>
<dbReference type="Proteomes" id="UP000053467">
    <property type="component" value="Unassembled WGS sequence"/>
</dbReference>
<accession>A0A124G0P7</accession>
<gene>
    <name evidence="1" type="ORF">XE03_0141</name>
</gene>